<feature type="active site" evidence="6">
    <location>
        <position position="306"/>
    </location>
</feature>
<dbReference type="GO" id="GO:0044205">
    <property type="term" value="P:'de novo' UMP biosynthetic process"/>
    <property type="evidence" value="ECO:0007669"/>
    <property type="project" value="UniProtKB-UniRule"/>
</dbReference>
<dbReference type="GO" id="GO:0004151">
    <property type="term" value="F:dihydroorotase activity"/>
    <property type="evidence" value="ECO:0007669"/>
    <property type="project" value="UniProtKB-UniRule"/>
</dbReference>
<feature type="binding site" evidence="6">
    <location>
        <position position="279"/>
    </location>
    <ligand>
        <name>substrate</name>
    </ligand>
</feature>
<keyword evidence="3 6" id="KW-0479">Metal-binding</keyword>
<feature type="binding site" evidence="6">
    <location>
        <position position="96"/>
    </location>
    <ligand>
        <name>substrate</name>
    </ligand>
</feature>
<dbReference type="SUPFAM" id="SSF51338">
    <property type="entry name" value="Composite domain of metallo-dependent hydrolases"/>
    <property type="match status" value="1"/>
</dbReference>
<proteinExistence type="inferred from homology"/>
<organism evidence="8">
    <name type="scientific">candidate division WOR-3 bacterium</name>
    <dbReference type="NCBI Taxonomy" id="2052148"/>
    <lineage>
        <taxon>Bacteria</taxon>
        <taxon>Bacteria division WOR-3</taxon>
    </lineage>
</organism>
<dbReference type="Gene3D" id="2.30.40.10">
    <property type="entry name" value="Urease, subunit C, domain 1"/>
    <property type="match status" value="1"/>
</dbReference>
<comment type="catalytic activity">
    <reaction evidence="6">
        <text>(S)-dihydroorotate + H2O = N-carbamoyl-L-aspartate + H(+)</text>
        <dbReference type="Rhea" id="RHEA:24296"/>
        <dbReference type="ChEBI" id="CHEBI:15377"/>
        <dbReference type="ChEBI" id="CHEBI:15378"/>
        <dbReference type="ChEBI" id="CHEBI:30864"/>
        <dbReference type="ChEBI" id="CHEBI:32814"/>
        <dbReference type="EC" id="3.5.2.3"/>
    </reaction>
</comment>
<feature type="binding site" evidence="6">
    <location>
        <position position="154"/>
    </location>
    <ligand>
        <name>Zn(2+)</name>
        <dbReference type="ChEBI" id="CHEBI:29105"/>
        <label>1</label>
    </ligand>
</feature>
<dbReference type="PROSITE" id="PS00483">
    <property type="entry name" value="DIHYDROOROTASE_2"/>
    <property type="match status" value="1"/>
</dbReference>
<dbReference type="AlphaFoldDB" id="A0A7C4GCP9"/>
<feature type="binding site" evidence="6">
    <location>
        <begin position="64"/>
        <end position="66"/>
    </location>
    <ligand>
        <name>substrate</name>
    </ligand>
</feature>
<dbReference type="InterPro" id="IPR032466">
    <property type="entry name" value="Metal_Hydrolase"/>
</dbReference>
<dbReference type="CDD" id="cd01317">
    <property type="entry name" value="DHOase_IIa"/>
    <property type="match status" value="1"/>
</dbReference>
<dbReference type="UniPathway" id="UPA00070">
    <property type="reaction ID" value="UER00117"/>
</dbReference>
<comment type="similarity">
    <text evidence="2 6">Belongs to the metallo-dependent hydrolases superfamily. DHOase family. Class I DHOase subfamily.</text>
</comment>
<feature type="binding site" evidence="6">
    <location>
        <position position="233"/>
    </location>
    <ligand>
        <name>Zn(2+)</name>
        <dbReference type="ChEBI" id="CHEBI:29105"/>
        <label>2</label>
    </ligand>
</feature>
<dbReference type="PANTHER" id="PTHR43668:SF2">
    <property type="entry name" value="ALLANTOINASE"/>
    <property type="match status" value="1"/>
</dbReference>
<dbReference type="Gene3D" id="3.20.20.140">
    <property type="entry name" value="Metal-dependent hydrolases"/>
    <property type="match status" value="1"/>
</dbReference>
<feature type="binding site" evidence="6">
    <location>
        <position position="64"/>
    </location>
    <ligand>
        <name>Zn(2+)</name>
        <dbReference type="ChEBI" id="CHEBI:29105"/>
        <label>1</label>
    </ligand>
</feature>
<gene>
    <name evidence="6" type="primary">pyrC</name>
    <name evidence="8" type="ORF">ENS41_03385</name>
</gene>
<name>A0A7C4GCP9_UNCW3</name>
<dbReference type="GO" id="GO:0005737">
    <property type="term" value="C:cytoplasm"/>
    <property type="evidence" value="ECO:0007669"/>
    <property type="project" value="TreeGrafter"/>
</dbReference>
<comment type="cofactor">
    <cofactor evidence="6">
        <name>Zn(2+)</name>
        <dbReference type="ChEBI" id="CHEBI:29105"/>
    </cofactor>
    <text evidence="6">Binds 2 Zn(2+) ions per subunit.</text>
</comment>
<dbReference type="EMBL" id="DSUT01000067">
    <property type="protein sequence ID" value="HGK27976.1"/>
    <property type="molecule type" value="Genomic_DNA"/>
</dbReference>
<accession>A0A7C4GCP9</accession>
<comment type="caution">
    <text evidence="6">Lacks conserved residue(s) required for the propagation of feature annotation.</text>
</comment>
<feature type="domain" description="Dihydroorotase catalytic" evidence="7">
    <location>
        <begin position="54"/>
        <end position="236"/>
    </location>
</feature>
<dbReference type="GO" id="GO:0006145">
    <property type="term" value="P:purine nucleobase catabolic process"/>
    <property type="evidence" value="ECO:0007669"/>
    <property type="project" value="TreeGrafter"/>
</dbReference>
<comment type="caution">
    <text evidence="8">The sequence shown here is derived from an EMBL/GenBank/DDBJ whole genome shotgun (WGS) entry which is preliminary data.</text>
</comment>
<dbReference type="EC" id="3.5.2.3" evidence="6"/>
<evidence type="ECO:0000256" key="3">
    <source>
        <dbReference type="ARBA" id="ARBA00022723"/>
    </source>
</evidence>
<feature type="binding site" evidence="6">
    <location>
        <position position="62"/>
    </location>
    <ligand>
        <name>Zn(2+)</name>
        <dbReference type="ChEBI" id="CHEBI:29105"/>
        <label>1</label>
    </ligand>
</feature>
<comment type="pathway">
    <text evidence="6">Pyrimidine metabolism; UMP biosynthesis via de novo pathway; (S)-dihydroorotate from bicarbonate: step 3/3.</text>
</comment>
<evidence type="ECO:0000259" key="7">
    <source>
        <dbReference type="Pfam" id="PF12890"/>
    </source>
</evidence>
<comment type="function">
    <text evidence="1 6">Catalyzes the reversible cyclization of carbamoyl aspartate to dihydroorotate.</text>
</comment>
<reference evidence="8" key="1">
    <citation type="journal article" date="2020" name="mSystems">
        <title>Genome- and Community-Level Interaction Insights into Carbon Utilization and Element Cycling Functions of Hydrothermarchaeota in Hydrothermal Sediment.</title>
        <authorList>
            <person name="Zhou Z."/>
            <person name="Liu Y."/>
            <person name="Xu W."/>
            <person name="Pan J."/>
            <person name="Luo Z.H."/>
            <person name="Li M."/>
        </authorList>
    </citation>
    <scope>NUCLEOTIDE SEQUENCE [LARGE SCALE GENOMIC DNA]</scope>
    <source>
        <strain evidence="8">SpSt-488</strain>
    </source>
</reference>
<dbReference type="HAMAP" id="MF_00220_B">
    <property type="entry name" value="PyrC_classI_B"/>
    <property type="match status" value="1"/>
</dbReference>
<sequence length="429" mass="45686">MSCVLFTSGRVIDPVAGTARRLDVLVEDGRISAVAPRLGPRPGAEQIDCRDCFIAPGFIDLHCHLREPGREEAETIASGSRAALLSGFTQVCAMPNTEPPIDSEALVRFVGRRAEDAGFARVLPVGCCTKGRQGRELAELGGMKAAGAVAFSDDGNWIEDAGLMRRVLEYAKTFDAVVMSHCELTALSAGTANEGPVSTRLGLHGSPWPAEAAAAARDVMLAELTGSRLHVCHVSCAATVDVIRWTKARGASVTAETCPHYLALTDSSLETYDSNFRVNPPLRTEADRRALLSAVADGTIDCLATDHAPHPEETKAAEFDSAPTGIIGFETAFALLYETLVLKKHITLPGLVARLSTVPARILGVTVPAVVEGAEANLVVIDPEATWTYDRSQVASQSHNSPFLGRTLRGRVKATMLGDRLVCTGHRPD</sequence>
<dbReference type="InterPro" id="IPR050138">
    <property type="entry name" value="DHOase/Allantoinase_Hydrolase"/>
</dbReference>
<feature type="binding site" evidence="6">
    <location>
        <position position="154"/>
    </location>
    <ligand>
        <name>Zn(2+)</name>
        <dbReference type="ChEBI" id="CHEBI:29105"/>
        <label>2</label>
    </ligand>
</feature>
<feature type="binding site" evidence="6">
    <location>
        <position position="310"/>
    </location>
    <ligand>
        <name>substrate</name>
    </ligand>
</feature>
<dbReference type="PANTHER" id="PTHR43668">
    <property type="entry name" value="ALLANTOINASE"/>
    <property type="match status" value="1"/>
</dbReference>
<evidence type="ECO:0000256" key="2">
    <source>
        <dbReference type="ARBA" id="ARBA00010286"/>
    </source>
</evidence>
<protein>
    <recommendedName>
        <fullName evidence="6">Dihydroorotase</fullName>
        <shortName evidence="6">DHOase</shortName>
        <ecNumber evidence="6">3.5.2.3</ecNumber>
    </recommendedName>
</protein>
<dbReference type="Pfam" id="PF12890">
    <property type="entry name" value="DHOase"/>
    <property type="match status" value="1"/>
</dbReference>
<keyword evidence="4 6" id="KW-0378">Hydrolase</keyword>
<keyword evidence="6" id="KW-0862">Zinc</keyword>
<evidence type="ECO:0000256" key="5">
    <source>
        <dbReference type="ARBA" id="ARBA00022975"/>
    </source>
</evidence>
<dbReference type="InterPro" id="IPR002195">
    <property type="entry name" value="Dihydroorotase_CS"/>
</dbReference>
<evidence type="ECO:0000313" key="8">
    <source>
        <dbReference type="EMBL" id="HGK27976.1"/>
    </source>
</evidence>
<evidence type="ECO:0000256" key="1">
    <source>
        <dbReference type="ARBA" id="ARBA00002368"/>
    </source>
</evidence>
<dbReference type="GO" id="GO:0004038">
    <property type="term" value="F:allantoinase activity"/>
    <property type="evidence" value="ECO:0007669"/>
    <property type="project" value="TreeGrafter"/>
</dbReference>
<evidence type="ECO:0000256" key="4">
    <source>
        <dbReference type="ARBA" id="ARBA00022801"/>
    </source>
</evidence>
<dbReference type="InterPro" id="IPR004722">
    <property type="entry name" value="DHOase"/>
</dbReference>
<dbReference type="InterPro" id="IPR011059">
    <property type="entry name" value="Metal-dep_hydrolase_composite"/>
</dbReference>
<dbReference type="NCBIfam" id="TIGR00857">
    <property type="entry name" value="pyrC_multi"/>
    <property type="match status" value="1"/>
</dbReference>
<keyword evidence="5 6" id="KW-0665">Pyrimidine biosynthesis</keyword>
<feature type="binding site" evidence="6">
    <location>
        <position position="181"/>
    </location>
    <ligand>
        <name>Zn(2+)</name>
        <dbReference type="ChEBI" id="CHEBI:29105"/>
        <label>2</label>
    </ligand>
</feature>
<dbReference type="InterPro" id="IPR024403">
    <property type="entry name" value="DHOase_cat"/>
</dbReference>
<dbReference type="SUPFAM" id="SSF51556">
    <property type="entry name" value="Metallo-dependent hydrolases"/>
    <property type="match status" value="1"/>
</dbReference>
<evidence type="ECO:0000256" key="6">
    <source>
        <dbReference type="HAMAP-Rule" id="MF_00220"/>
    </source>
</evidence>
<dbReference type="GO" id="GO:0008270">
    <property type="term" value="F:zinc ion binding"/>
    <property type="evidence" value="ECO:0007669"/>
    <property type="project" value="UniProtKB-UniRule"/>
</dbReference>
<feature type="binding site" evidence="6">
    <location>
        <position position="306"/>
    </location>
    <ligand>
        <name>Zn(2+)</name>
        <dbReference type="ChEBI" id="CHEBI:29105"/>
        <label>1</label>
    </ligand>
</feature>